<feature type="transmembrane region" description="Helical" evidence="1">
    <location>
        <begin position="20"/>
        <end position="44"/>
    </location>
</feature>
<dbReference type="RefSeq" id="WP_211940476.1">
    <property type="nucleotide sequence ID" value="NZ_CP073078.1"/>
</dbReference>
<proteinExistence type="predicted"/>
<feature type="transmembrane region" description="Helical" evidence="1">
    <location>
        <begin position="123"/>
        <end position="141"/>
    </location>
</feature>
<name>A0A975G3F4_9CAUL</name>
<feature type="transmembrane region" description="Helical" evidence="1">
    <location>
        <begin position="64"/>
        <end position="85"/>
    </location>
</feature>
<accession>A0A975G3F4</accession>
<dbReference type="EMBL" id="CP073078">
    <property type="protein sequence ID" value="QUD90425.1"/>
    <property type="molecule type" value="Genomic_DNA"/>
</dbReference>
<protein>
    <submittedName>
        <fullName evidence="2">Uncharacterized protein</fullName>
    </submittedName>
</protein>
<keyword evidence="1" id="KW-1133">Transmembrane helix</keyword>
<reference evidence="2" key="1">
    <citation type="submission" date="2021-04" db="EMBL/GenBank/DDBJ databases">
        <title>The complete genome sequence of Caulobacter sp. S6.</title>
        <authorList>
            <person name="Tang Y."/>
            <person name="Ouyang W."/>
            <person name="Liu Q."/>
            <person name="Huang B."/>
            <person name="Guo Z."/>
            <person name="Lei P."/>
        </authorList>
    </citation>
    <scope>NUCLEOTIDE SEQUENCE</scope>
    <source>
        <strain evidence="2">S6</strain>
    </source>
</reference>
<evidence type="ECO:0000313" key="2">
    <source>
        <dbReference type="EMBL" id="QUD90425.1"/>
    </source>
</evidence>
<evidence type="ECO:0000256" key="1">
    <source>
        <dbReference type="SAM" id="Phobius"/>
    </source>
</evidence>
<keyword evidence="1" id="KW-0472">Membrane</keyword>
<keyword evidence="1" id="KW-0812">Transmembrane</keyword>
<dbReference type="Proteomes" id="UP000676409">
    <property type="component" value="Chromosome"/>
</dbReference>
<sequence length="166" mass="17026">MVVEARLVPLLQRTSTMTLFNLLACMAGLGAVAWIVFNLAVYAAPFFIGLSAAAAALHAGFGPIGAMAIGLAAGVFGLALIRLAYGSAPWLGLRLIAALIFMSSAVLAGWFAGRSFAPYASGAVWRALFAALGAIATGAAARMRLASWRATAPSRRALGSSGHFGR</sequence>
<keyword evidence="3" id="KW-1185">Reference proteome</keyword>
<dbReference type="KEGG" id="caul:KCG34_11445"/>
<feature type="transmembrane region" description="Helical" evidence="1">
    <location>
        <begin position="92"/>
        <end position="111"/>
    </location>
</feature>
<dbReference type="AlphaFoldDB" id="A0A975G3F4"/>
<organism evidence="2 3">
    <name type="scientific">Phenylobacterium montanum</name>
    <dbReference type="NCBI Taxonomy" id="2823693"/>
    <lineage>
        <taxon>Bacteria</taxon>
        <taxon>Pseudomonadati</taxon>
        <taxon>Pseudomonadota</taxon>
        <taxon>Alphaproteobacteria</taxon>
        <taxon>Caulobacterales</taxon>
        <taxon>Caulobacteraceae</taxon>
        <taxon>Phenylobacterium</taxon>
    </lineage>
</organism>
<gene>
    <name evidence="2" type="ORF">KCG34_11445</name>
</gene>
<evidence type="ECO:0000313" key="3">
    <source>
        <dbReference type="Proteomes" id="UP000676409"/>
    </source>
</evidence>